<dbReference type="PANTHER" id="PTHR43818:SF10">
    <property type="entry name" value="NADH-DEPENDENT DEHYDROGENASE-RELATED"/>
    <property type="match status" value="1"/>
</dbReference>
<feature type="non-terminal residue" evidence="2">
    <location>
        <position position="1"/>
    </location>
</feature>
<accession>X0UPU5</accession>
<dbReference type="PANTHER" id="PTHR43818">
    <property type="entry name" value="BCDNA.GH03377"/>
    <property type="match status" value="1"/>
</dbReference>
<dbReference type="Pfam" id="PF19051">
    <property type="entry name" value="GFO_IDH_MocA_C2"/>
    <property type="match status" value="1"/>
</dbReference>
<dbReference type="InterPro" id="IPR043906">
    <property type="entry name" value="Gfo/Idh/MocA_OxRdtase_bact_C"/>
</dbReference>
<dbReference type="SUPFAM" id="SSF55347">
    <property type="entry name" value="Glyceraldehyde-3-phosphate dehydrogenase-like, C-terminal domain"/>
    <property type="match status" value="1"/>
</dbReference>
<proteinExistence type="predicted"/>
<comment type="caution">
    <text evidence="2">The sequence shown here is derived from an EMBL/GenBank/DDBJ whole genome shotgun (WGS) entry which is preliminary data.</text>
</comment>
<sequence>WDLWLGPAPYRPYNPEYLPGNLTWNRYWDFGNGTLGDMGSHLIDLPFWALDLREPTTVEAEGSPVSPFTNPKWLTATWEHPARRNRPAVKLTWYDADKRPESPPGFDLKQWGIGVLFVGGTGKLLADYGKHILLPNKDYRDFEPPDTRIPESAGHYKEWIRACKTGSPTLCNFDYSALLVEHNLLGNVAYRVGKKLTWDPKNLRARNCPQADQYIQREYRKGWTI</sequence>
<protein>
    <recommendedName>
        <fullName evidence="1">Gfo/Idh/MocA-like oxidoreductase bacterial type C-terminal domain-containing protein</fullName>
    </recommendedName>
</protein>
<evidence type="ECO:0000313" key="2">
    <source>
        <dbReference type="EMBL" id="GAF90470.1"/>
    </source>
</evidence>
<dbReference type="InterPro" id="IPR050463">
    <property type="entry name" value="Gfo/Idh/MocA_oxidrdct_glycsds"/>
</dbReference>
<feature type="domain" description="Gfo/Idh/MocA-like oxidoreductase bacterial type C-terminal" evidence="1">
    <location>
        <begin position="1"/>
        <end position="61"/>
    </location>
</feature>
<name>X0UPU5_9ZZZZ</name>
<gene>
    <name evidence="2" type="ORF">S01H1_29476</name>
</gene>
<dbReference type="AlphaFoldDB" id="X0UPU5"/>
<dbReference type="EMBL" id="BARS01018077">
    <property type="protein sequence ID" value="GAF90470.1"/>
    <property type="molecule type" value="Genomic_DNA"/>
</dbReference>
<reference evidence="2" key="1">
    <citation type="journal article" date="2014" name="Front. Microbiol.">
        <title>High frequency of phylogenetically diverse reductive dehalogenase-homologous genes in deep subseafloor sedimentary metagenomes.</title>
        <authorList>
            <person name="Kawai M."/>
            <person name="Futagami T."/>
            <person name="Toyoda A."/>
            <person name="Takaki Y."/>
            <person name="Nishi S."/>
            <person name="Hori S."/>
            <person name="Arai W."/>
            <person name="Tsubouchi T."/>
            <person name="Morono Y."/>
            <person name="Uchiyama I."/>
            <person name="Ito T."/>
            <person name="Fujiyama A."/>
            <person name="Inagaki F."/>
            <person name="Takami H."/>
        </authorList>
    </citation>
    <scope>NUCLEOTIDE SEQUENCE</scope>
    <source>
        <strain evidence="2">Expedition CK06-06</strain>
    </source>
</reference>
<evidence type="ECO:0000259" key="1">
    <source>
        <dbReference type="Pfam" id="PF19051"/>
    </source>
</evidence>
<organism evidence="2">
    <name type="scientific">marine sediment metagenome</name>
    <dbReference type="NCBI Taxonomy" id="412755"/>
    <lineage>
        <taxon>unclassified sequences</taxon>
        <taxon>metagenomes</taxon>
        <taxon>ecological metagenomes</taxon>
    </lineage>
</organism>
<dbReference type="Gene3D" id="3.30.360.10">
    <property type="entry name" value="Dihydrodipicolinate Reductase, domain 2"/>
    <property type="match status" value="1"/>
</dbReference>